<evidence type="ECO:0000256" key="3">
    <source>
        <dbReference type="ARBA" id="ARBA00022741"/>
    </source>
</evidence>
<keyword evidence="4 6" id="KW-0067">ATP-binding</keyword>
<evidence type="ECO:0000313" key="6">
    <source>
        <dbReference type="EMBL" id="AGU47283.1"/>
    </source>
</evidence>
<dbReference type="FunFam" id="3.40.50.300:FF:000421">
    <property type="entry name" value="Branched-chain amino acid ABC transporter ATP-binding protein"/>
    <property type="match status" value="1"/>
</dbReference>
<dbReference type="Gene3D" id="3.40.50.300">
    <property type="entry name" value="P-loop containing nucleotide triphosphate hydrolases"/>
    <property type="match status" value="1"/>
</dbReference>
<reference evidence="6 7" key="1">
    <citation type="submission" date="2012-10" db="EMBL/GenBank/DDBJ databases">
        <title>Genome sequence of Variovorax paradoxus B4.</title>
        <authorList>
            <person name="Schuldes J."/>
            <person name="Brandt U."/>
            <person name="Hiessl S."/>
            <person name="Wuebbeler J.H."/>
            <person name="Thuermer A."/>
            <person name="Steinbuechel A."/>
            <person name="Daniel R."/>
        </authorList>
    </citation>
    <scope>NUCLEOTIDE SEQUENCE [LARGE SCALE GENOMIC DNA]</scope>
    <source>
        <strain evidence="6 7">B4</strain>
    </source>
</reference>
<dbReference type="AlphaFoldDB" id="T1X3V0"/>
<evidence type="ECO:0000256" key="1">
    <source>
        <dbReference type="ARBA" id="ARBA00022448"/>
    </source>
</evidence>
<dbReference type="Proteomes" id="UP000016223">
    <property type="component" value="Chromosome 1"/>
</dbReference>
<evidence type="ECO:0000256" key="4">
    <source>
        <dbReference type="ARBA" id="ARBA00022840"/>
    </source>
</evidence>
<dbReference type="PROSITE" id="PS50893">
    <property type="entry name" value="ABC_TRANSPORTER_2"/>
    <property type="match status" value="1"/>
</dbReference>
<dbReference type="InterPro" id="IPR003439">
    <property type="entry name" value="ABC_transporter-like_ATP-bd"/>
</dbReference>
<evidence type="ECO:0000259" key="5">
    <source>
        <dbReference type="PROSITE" id="PS50893"/>
    </source>
</evidence>
<name>T1X3V0_VARPD</name>
<keyword evidence="2" id="KW-1003">Cell membrane</keyword>
<dbReference type="GO" id="GO:0005886">
    <property type="term" value="C:plasma membrane"/>
    <property type="evidence" value="ECO:0007669"/>
    <property type="project" value="TreeGrafter"/>
</dbReference>
<accession>T1X3V0</accession>
<dbReference type="PATRIC" id="fig|1246301.3.peg.156"/>
<dbReference type="PANTHER" id="PTHR45772:SF8">
    <property type="entry name" value="HIGH-AFFINITY BRANCHED-CHAIN AMINO ACID TRANSPORT ATP-BINDING PROTEIN"/>
    <property type="match status" value="1"/>
</dbReference>
<proteinExistence type="predicted"/>
<dbReference type="InterPro" id="IPR027417">
    <property type="entry name" value="P-loop_NTPase"/>
</dbReference>
<protein>
    <submittedName>
        <fullName evidence="6">Putative high-affinity branched-chain amino acid ABC transporter, ATP-binding protein</fullName>
    </submittedName>
</protein>
<dbReference type="KEGG" id="vpd:VAPA_1c01530"/>
<dbReference type="InterPro" id="IPR003593">
    <property type="entry name" value="AAA+_ATPase"/>
</dbReference>
<evidence type="ECO:0000256" key="2">
    <source>
        <dbReference type="ARBA" id="ARBA00022475"/>
    </source>
</evidence>
<dbReference type="PANTHER" id="PTHR45772">
    <property type="entry name" value="CONSERVED COMPONENT OF ABC TRANSPORTER FOR NATURAL AMINO ACIDS-RELATED"/>
    <property type="match status" value="1"/>
</dbReference>
<dbReference type="EMBL" id="CP003911">
    <property type="protein sequence ID" value="AGU47283.1"/>
    <property type="molecule type" value="Genomic_DNA"/>
</dbReference>
<dbReference type="GO" id="GO:0005524">
    <property type="term" value="F:ATP binding"/>
    <property type="evidence" value="ECO:0007669"/>
    <property type="project" value="UniProtKB-KW"/>
</dbReference>
<sequence>MNATTMTLPNTGMPQAATGFSSSSEQILRVEDLTVSFDGFKAVDGLSLVVERNELRVIIGPNGAGKTTLLDMICGKTRPSAGRVLFNGQDLGRLNEYEIVRAGVGRKFQTPSVYEDLTVLENFEISLPRMHGLLQSLTFRRTPALRERIDAMAEQVFLSERLGHRAGQLSHGQKQWLEIGMLLMQEPELLLLDEPVAGMSPREREQTGDLLRRISTGKSVVVIEHDMDFVKRIAHRVTVLHQGKLLSEGTAAQVHADPCVIDVYLGH</sequence>
<evidence type="ECO:0000313" key="7">
    <source>
        <dbReference type="Proteomes" id="UP000016223"/>
    </source>
</evidence>
<keyword evidence="1" id="KW-0813">Transport</keyword>
<dbReference type="SUPFAM" id="SSF52540">
    <property type="entry name" value="P-loop containing nucleoside triphosphate hydrolases"/>
    <property type="match status" value="1"/>
</dbReference>
<dbReference type="SMART" id="SM00382">
    <property type="entry name" value="AAA"/>
    <property type="match status" value="1"/>
</dbReference>
<dbReference type="NCBIfam" id="TIGR03411">
    <property type="entry name" value="urea_trans_UrtD"/>
    <property type="match status" value="1"/>
</dbReference>
<keyword evidence="3" id="KW-0547">Nucleotide-binding</keyword>
<organism evidence="6 7">
    <name type="scientific">Variovorax paradoxus B4</name>
    <dbReference type="NCBI Taxonomy" id="1246301"/>
    <lineage>
        <taxon>Bacteria</taxon>
        <taxon>Pseudomonadati</taxon>
        <taxon>Pseudomonadota</taxon>
        <taxon>Betaproteobacteria</taxon>
        <taxon>Burkholderiales</taxon>
        <taxon>Comamonadaceae</taxon>
        <taxon>Variovorax</taxon>
    </lineage>
</organism>
<feature type="domain" description="ABC transporter" evidence="5">
    <location>
        <begin position="28"/>
        <end position="267"/>
    </location>
</feature>
<dbReference type="GO" id="GO:0016887">
    <property type="term" value="F:ATP hydrolysis activity"/>
    <property type="evidence" value="ECO:0007669"/>
    <property type="project" value="InterPro"/>
</dbReference>
<dbReference type="InterPro" id="IPR051120">
    <property type="entry name" value="ABC_AA/LPS_Transport"/>
</dbReference>
<dbReference type="HOGENOM" id="CLU_000604_1_2_4"/>
<dbReference type="InterPro" id="IPR017781">
    <property type="entry name" value="ABC_transptr_urea_ATP-bd_UrtD"/>
</dbReference>
<keyword evidence="2" id="KW-0472">Membrane</keyword>
<dbReference type="Pfam" id="PF00005">
    <property type="entry name" value="ABC_tran"/>
    <property type="match status" value="1"/>
</dbReference>
<gene>
    <name evidence="6" type="ORF">VAPA_1c01530</name>
</gene>
<dbReference type="CDD" id="cd03219">
    <property type="entry name" value="ABC_Mj1267_LivG_branched"/>
    <property type="match status" value="1"/>
</dbReference>